<keyword evidence="1" id="KW-0378">Hydrolase</keyword>
<dbReference type="EMBL" id="JABKKE010000002">
    <property type="protein sequence ID" value="NPE13131.1"/>
    <property type="molecule type" value="Genomic_DNA"/>
</dbReference>
<dbReference type="PANTHER" id="PTHR46517:SF1">
    <property type="entry name" value="FRUCTOSE-2,6-BISPHOSPHATASE TIGAR"/>
    <property type="match status" value="1"/>
</dbReference>
<dbReference type="PANTHER" id="PTHR46517">
    <property type="entry name" value="FRUCTOSE-2,6-BISPHOSPHATASE TIGAR"/>
    <property type="match status" value="1"/>
</dbReference>
<organism evidence="2 3">
    <name type="scientific">Xylanibacter rodentium</name>
    <dbReference type="NCBI Taxonomy" id="2736289"/>
    <lineage>
        <taxon>Bacteria</taxon>
        <taxon>Pseudomonadati</taxon>
        <taxon>Bacteroidota</taxon>
        <taxon>Bacteroidia</taxon>
        <taxon>Bacteroidales</taxon>
        <taxon>Prevotellaceae</taxon>
        <taxon>Xylanibacter</taxon>
    </lineage>
</organism>
<gene>
    <name evidence="2" type="ORF">HPS55_02085</name>
</gene>
<dbReference type="GeneID" id="82156545"/>
<protein>
    <submittedName>
        <fullName evidence="2">Histidine phosphatase family protein</fullName>
    </submittedName>
</protein>
<reference evidence="2 3" key="1">
    <citation type="submission" date="2020-05" db="EMBL/GenBank/DDBJ databases">
        <title>Distinct polysaccharide utilization as determinants for interspecies competition between intestinal Prevotella spp.</title>
        <authorList>
            <person name="Galvez E.J.C."/>
            <person name="Iljazovic A."/>
            <person name="Strowig T."/>
        </authorList>
    </citation>
    <scope>NUCLEOTIDE SEQUENCE [LARGE SCALE GENOMIC DNA]</scope>
    <source>
        <strain evidence="2 3">PROD</strain>
    </source>
</reference>
<accession>A0ABX2ASM5</accession>
<dbReference type="Proteomes" id="UP001193734">
    <property type="component" value="Unassembled WGS sequence"/>
</dbReference>
<dbReference type="InterPro" id="IPR013078">
    <property type="entry name" value="His_Pase_superF_clade-1"/>
</dbReference>
<evidence type="ECO:0000313" key="3">
    <source>
        <dbReference type="Proteomes" id="UP001193734"/>
    </source>
</evidence>
<dbReference type="SUPFAM" id="SSF53254">
    <property type="entry name" value="Phosphoglycerate mutase-like"/>
    <property type="match status" value="1"/>
</dbReference>
<dbReference type="Gene3D" id="3.40.50.1240">
    <property type="entry name" value="Phosphoglycerate mutase-like"/>
    <property type="match status" value="1"/>
</dbReference>
<dbReference type="RefSeq" id="WP_172176708.1">
    <property type="nucleotide sequence ID" value="NZ_CASGIA010000001.1"/>
</dbReference>
<proteinExistence type="predicted"/>
<dbReference type="PROSITE" id="PS00175">
    <property type="entry name" value="PG_MUTASE"/>
    <property type="match status" value="1"/>
</dbReference>
<sequence>MEEALKTRLCIVRHGETEENISHIFQGHLPGTLTENGRSQAVTLRKTVDVSVFDAIVSSDLRRATDTVTILLDGKVPRDWVRSALFREKDWGSLTGQVVGKADFDAFPSDVETKEMLYDRAGKALCFLQDKYAGKTVLVVSHGLFLQSFMARIARVPLEQVGSMRRLGNCECRWMEI</sequence>
<dbReference type="InterPro" id="IPR001345">
    <property type="entry name" value="PG/BPGM_mutase_AS"/>
</dbReference>
<evidence type="ECO:0000313" key="2">
    <source>
        <dbReference type="EMBL" id="NPE13131.1"/>
    </source>
</evidence>
<name>A0ABX2ASM5_9BACT</name>
<comment type="caution">
    <text evidence="2">The sequence shown here is derived from an EMBL/GenBank/DDBJ whole genome shotgun (WGS) entry which is preliminary data.</text>
</comment>
<keyword evidence="3" id="KW-1185">Reference proteome</keyword>
<dbReference type="CDD" id="cd07067">
    <property type="entry name" value="HP_PGM_like"/>
    <property type="match status" value="1"/>
</dbReference>
<dbReference type="InterPro" id="IPR029033">
    <property type="entry name" value="His_PPase_superfam"/>
</dbReference>
<evidence type="ECO:0000256" key="1">
    <source>
        <dbReference type="ARBA" id="ARBA00022801"/>
    </source>
</evidence>
<dbReference type="Pfam" id="PF00300">
    <property type="entry name" value="His_Phos_1"/>
    <property type="match status" value="1"/>
</dbReference>
<dbReference type="SMART" id="SM00855">
    <property type="entry name" value="PGAM"/>
    <property type="match status" value="1"/>
</dbReference>
<dbReference type="InterPro" id="IPR051695">
    <property type="entry name" value="Phosphoglycerate_Mutase"/>
</dbReference>